<dbReference type="GO" id="GO:0012505">
    <property type="term" value="C:endomembrane system"/>
    <property type="evidence" value="ECO:0007669"/>
    <property type="project" value="UniProtKB-SubCell"/>
</dbReference>
<dbReference type="AlphaFoldDB" id="A0A5Q0Q7N9"/>
<proteinExistence type="predicted"/>
<dbReference type="Proteomes" id="UP000326921">
    <property type="component" value="Chromosome"/>
</dbReference>
<feature type="domain" description="DUF1232" evidence="6">
    <location>
        <begin position="72"/>
        <end position="104"/>
    </location>
</feature>
<dbReference type="RefSeq" id="WP_153510597.1">
    <property type="nucleotide sequence ID" value="NZ_CP045652.1"/>
</dbReference>
<dbReference type="KEGG" id="sphe:GFH32_07025"/>
<sequence length="132" mass="15152">MTKEQMKKNYFSRALLLFNTFKNRKLTNEEIDLAEDKAQHLGEKSSDFGLLIDMIKDTFSGKYKMNKWNMSVVVATIIYVVSPLDAIPDLIPVLGWLDDASIVGFAISKLADEILRYKKFKRMKPIDLSVTE</sequence>
<evidence type="ECO:0000313" key="7">
    <source>
        <dbReference type="EMBL" id="QGA26087.1"/>
    </source>
</evidence>
<keyword evidence="8" id="KW-1185">Reference proteome</keyword>
<comment type="subcellular location">
    <subcellularLocation>
        <location evidence="1">Endomembrane system</location>
        <topology evidence="1">Multi-pass membrane protein</topology>
    </subcellularLocation>
</comment>
<keyword evidence="3 5" id="KW-1133">Transmembrane helix</keyword>
<organism evidence="7 8">
    <name type="scientific">Sphingobacterium zhuxiongii</name>
    <dbReference type="NCBI Taxonomy" id="2662364"/>
    <lineage>
        <taxon>Bacteria</taxon>
        <taxon>Pseudomonadati</taxon>
        <taxon>Bacteroidota</taxon>
        <taxon>Sphingobacteriia</taxon>
        <taxon>Sphingobacteriales</taxon>
        <taxon>Sphingobacteriaceae</taxon>
        <taxon>Sphingobacterium</taxon>
    </lineage>
</organism>
<evidence type="ECO:0000256" key="5">
    <source>
        <dbReference type="SAM" id="Phobius"/>
    </source>
</evidence>
<name>A0A5Q0Q7N9_9SPHI</name>
<evidence type="ECO:0000313" key="8">
    <source>
        <dbReference type="Proteomes" id="UP000326921"/>
    </source>
</evidence>
<protein>
    <submittedName>
        <fullName evidence="7">DUF1232 domain-containing protein</fullName>
    </submittedName>
</protein>
<evidence type="ECO:0000256" key="3">
    <source>
        <dbReference type="ARBA" id="ARBA00022989"/>
    </source>
</evidence>
<accession>A0A5Q0Q7N9</accession>
<evidence type="ECO:0000256" key="4">
    <source>
        <dbReference type="ARBA" id="ARBA00023136"/>
    </source>
</evidence>
<evidence type="ECO:0000256" key="1">
    <source>
        <dbReference type="ARBA" id="ARBA00004127"/>
    </source>
</evidence>
<evidence type="ECO:0000259" key="6">
    <source>
        <dbReference type="Pfam" id="PF06803"/>
    </source>
</evidence>
<dbReference type="InterPro" id="IPR010652">
    <property type="entry name" value="DUF1232"/>
</dbReference>
<gene>
    <name evidence="7" type="ORF">GFH32_07025</name>
</gene>
<dbReference type="EMBL" id="CP045652">
    <property type="protein sequence ID" value="QGA26087.1"/>
    <property type="molecule type" value="Genomic_DNA"/>
</dbReference>
<reference evidence="7 8" key="1">
    <citation type="submission" date="2019-10" db="EMBL/GenBank/DDBJ databases">
        <authorList>
            <person name="Dong K."/>
        </authorList>
    </citation>
    <scope>NUCLEOTIDE SEQUENCE [LARGE SCALE GENOMIC DNA]</scope>
    <source>
        <strain evidence="8">dk4302</strain>
    </source>
</reference>
<feature type="transmembrane region" description="Helical" evidence="5">
    <location>
        <begin position="68"/>
        <end position="87"/>
    </location>
</feature>
<evidence type="ECO:0000256" key="2">
    <source>
        <dbReference type="ARBA" id="ARBA00022692"/>
    </source>
</evidence>
<keyword evidence="2 5" id="KW-0812">Transmembrane</keyword>
<keyword evidence="4 5" id="KW-0472">Membrane</keyword>
<dbReference type="Pfam" id="PF06803">
    <property type="entry name" value="DUF1232"/>
    <property type="match status" value="1"/>
</dbReference>